<keyword evidence="1 3" id="KW-0547">Nucleotide-binding</keyword>
<dbReference type="GO" id="GO:0004140">
    <property type="term" value="F:dephospho-CoA kinase activity"/>
    <property type="evidence" value="ECO:0007669"/>
    <property type="project" value="UniProtKB-UniRule"/>
</dbReference>
<evidence type="ECO:0000313" key="5">
    <source>
        <dbReference type="EMBL" id="KFI39890.1"/>
    </source>
</evidence>
<keyword evidence="2 3" id="KW-0067">ATP-binding</keyword>
<dbReference type="InterPro" id="IPR001977">
    <property type="entry name" value="Depp_CoAkinase"/>
</dbReference>
<dbReference type="EMBL" id="JGYK01000001">
    <property type="protein sequence ID" value="KFI39890.1"/>
    <property type="molecule type" value="Genomic_DNA"/>
</dbReference>
<keyword evidence="3 5" id="KW-0808">Transferase</keyword>
<name>A0A086Z040_9BIFI</name>
<dbReference type="SUPFAM" id="SSF52540">
    <property type="entry name" value="P-loop containing nucleoside triphosphate hydrolases"/>
    <property type="match status" value="1"/>
</dbReference>
<reference evidence="5 6" key="1">
    <citation type="submission" date="2014-03" db="EMBL/GenBank/DDBJ databases">
        <title>Genomics of Bifidobacteria.</title>
        <authorList>
            <person name="Ventura M."/>
            <person name="Milani C."/>
            <person name="Lugli G.A."/>
        </authorList>
    </citation>
    <scope>NUCLEOTIDE SEQUENCE [LARGE SCALE GENOMIC DNA]</scope>
    <source>
        <strain evidence="5 6">DSM 22766</strain>
    </source>
</reference>
<keyword evidence="6" id="KW-1185">Reference proteome</keyword>
<evidence type="ECO:0000256" key="2">
    <source>
        <dbReference type="ARBA" id="ARBA00022840"/>
    </source>
</evidence>
<dbReference type="RefSeq" id="WP_033503320.1">
    <property type="nucleotide sequence ID" value="NZ_CP011786.1"/>
</dbReference>
<keyword evidence="3" id="KW-0963">Cytoplasm</keyword>
<sequence length="210" mass="23054">MLRVGLTGGIAAGKSTVSRRLGELGAWVIDYDRIAHRIMEAGGAAVEPIRKAFGGRAIGSDGSVDRAWLADRVFASGDLLARLDALTHPLIRQQAMHEEEPWRGSDRVVVHDIPLLTEIIGSIPLTFDRIITVEAPEQVRVARMVNERHMSRSQAIARVNAQASEADRRGLADTVIDSSLAIEQMFEQVDTIYEELSHQAQTQGEPGRRA</sequence>
<dbReference type="PROSITE" id="PS51219">
    <property type="entry name" value="DPCK"/>
    <property type="match status" value="1"/>
</dbReference>
<dbReference type="Proteomes" id="UP000029015">
    <property type="component" value="Unassembled WGS sequence"/>
</dbReference>
<evidence type="ECO:0000256" key="4">
    <source>
        <dbReference type="NCBIfam" id="TIGR00152"/>
    </source>
</evidence>
<evidence type="ECO:0000313" key="6">
    <source>
        <dbReference type="Proteomes" id="UP000029015"/>
    </source>
</evidence>
<keyword evidence="3" id="KW-0173">Coenzyme A biosynthesis</keyword>
<keyword evidence="3 5" id="KW-0418">Kinase</keyword>
<dbReference type="GO" id="GO:0005524">
    <property type="term" value="F:ATP binding"/>
    <property type="evidence" value="ECO:0007669"/>
    <property type="project" value="UniProtKB-UniRule"/>
</dbReference>
<dbReference type="KEGG" id="bact:AB656_01555"/>
<comment type="similarity">
    <text evidence="3">Belongs to the CoaE family.</text>
</comment>
<comment type="caution">
    <text evidence="5">The sequence shown here is derived from an EMBL/GenBank/DDBJ whole genome shotgun (WGS) entry which is preliminary data.</text>
</comment>
<organism evidence="5 6">
    <name type="scientific">Bifidobacterium actinocoloniiforme DSM 22766</name>
    <dbReference type="NCBI Taxonomy" id="1437605"/>
    <lineage>
        <taxon>Bacteria</taxon>
        <taxon>Bacillati</taxon>
        <taxon>Actinomycetota</taxon>
        <taxon>Actinomycetes</taxon>
        <taxon>Bifidobacteriales</taxon>
        <taxon>Bifidobacteriaceae</taxon>
        <taxon>Bifidobacterium</taxon>
    </lineage>
</organism>
<comment type="subcellular location">
    <subcellularLocation>
        <location evidence="3">Cytoplasm</location>
    </subcellularLocation>
</comment>
<comment type="catalytic activity">
    <reaction evidence="3">
        <text>3'-dephospho-CoA + ATP = ADP + CoA + H(+)</text>
        <dbReference type="Rhea" id="RHEA:18245"/>
        <dbReference type="ChEBI" id="CHEBI:15378"/>
        <dbReference type="ChEBI" id="CHEBI:30616"/>
        <dbReference type="ChEBI" id="CHEBI:57287"/>
        <dbReference type="ChEBI" id="CHEBI:57328"/>
        <dbReference type="ChEBI" id="CHEBI:456216"/>
        <dbReference type="EC" id="2.7.1.24"/>
    </reaction>
</comment>
<dbReference type="PANTHER" id="PTHR10695">
    <property type="entry name" value="DEPHOSPHO-COA KINASE-RELATED"/>
    <property type="match status" value="1"/>
</dbReference>
<comment type="function">
    <text evidence="3">Catalyzes the phosphorylation of the 3'-hydroxyl group of dephosphocoenzyme A to form coenzyme A.</text>
</comment>
<dbReference type="UniPathway" id="UPA00241">
    <property type="reaction ID" value="UER00356"/>
</dbReference>
<protein>
    <recommendedName>
        <fullName evidence="3 4">Dephospho-CoA kinase</fullName>
        <ecNumber evidence="3 4">2.7.1.24</ecNumber>
    </recommendedName>
    <alternativeName>
        <fullName evidence="3">Dephosphocoenzyme A kinase</fullName>
    </alternativeName>
</protein>
<dbReference type="Gene3D" id="3.40.50.300">
    <property type="entry name" value="P-loop containing nucleotide triphosphate hydrolases"/>
    <property type="match status" value="1"/>
</dbReference>
<gene>
    <name evidence="3" type="primary">coaE</name>
    <name evidence="5" type="ORF">BACT_0591</name>
</gene>
<accession>A0A086Z040</accession>
<feature type="binding site" evidence="3">
    <location>
        <begin position="11"/>
        <end position="16"/>
    </location>
    <ligand>
        <name>ATP</name>
        <dbReference type="ChEBI" id="CHEBI:30616"/>
    </ligand>
</feature>
<dbReference type="AlphaFoldDB" id="A0A086Z040"/>
<dbReference type="EC" id="2.7.1.24" evidence="3 4"/>
<dbReference type="GO" id="GO:0015937">
    <property type="term" value="P:coenzyme A biosynthetic process"/>
    <property type="evidence" value="ECO:0007669"/>
    <property type="project" value="UniProtKB-UniRule"/>
</dbReference>
<comment type="pathway">
    <text evidence="3">Cofactor biosynthesis; coenzyme A biosynthesis; CoA from (R)-pantothenate: step 5/5.</text>
</comment>
<dbReference type="Pfam" id="PF01121">
    <property type="entry name" value="CoaE"/>
    <property type="match status" value="1"/>
</dbReference>
<dbReference type="HAMAP" id="MF_00376">
    <property type="entry name" value="Dephospho_CoA_kinase"/>
    <property type="match status" value="1"/>
</dbReference>
<dbReference type="InterPro" id="IPR027417">
    <property type="entry name" value="P-loop_NTPase"/>
</dbReference>
<evidence type="ECO:0000256" key="1">
    <source>
        <dbReference type="ARBA" id="ARBA00022741"/>
    </source>
</evidence>
<dbReference type="eggNOG" id="COG0237">
    <property type="taxonomic scope" value="Bacteria"/>
</dbReference>
<dbReference type="GO" id="GO:0005737">
    <property type="term" value="C:cytoplasm"/>
    <property type="evidence" value="ECO:0007669"/>
    <property type="project" value="UniProtKB-SubCell"/>
</dbReference>
<proteinExistence type="inferred from homology"/>
<dbReference type="PATRIC" id="fig|1437605.7.peg.320"/>
<dbReference type="CDD" id="cd02022">
    <property type="entry name" value="DPCK"/>
    <property type="match status" value="1"/>
</dbReference>
<dbReference type="STRING" id="1437605.AB656_01555"/>
<dbReference type="OrthoDB" id="9812943at2"/>
<evidence type="ECO:0000256" key="3">
    <source>
        <dbReference type="HAMAP-Rule" id="MF_00376"/>
    </source>
</evidence>
<dbReference type="PANTHER" id="PTHR10695:SF46">
    <property type="entry name" value="BIFUNCTIONAL COENZYME A SYNTHASE-RELATED"/>
    <property type="match status" value="1"/>
</dbReference>
<dbReference type="NCBIfam" id="TIGR00152">
    <property type="entry name" value="dephospho-CoA kinase"/>
    <property type="match status" value="1"/>
</dbReference>